<organism evidence="2 3">
    <name type="scientific">Fistulifera solaris</name>
    <name type="common">Oleaginous diatom</name>
    <dbReference type="NCBI Taxonomy" id="1519565"/>
    <lineage>
        <taxon>Eukaryota</taxon>
        <taxon>Sar</taxon>
        <taxon>Stramenopiles</taxon>
        <taxon>Ochrophyta</taxon>
        <taxon>Bacillariophyta</taxon>
        <taxon>Bacillariophyceae</taxon>
        <taxon>Bacillariophycidae</taxon>
        <taxon>Naviculales</taxon>
        <taxon>Naviculaceae</taxon>
        <taxon>Fistulifera</taxon>
    </lineage>
</organism>
<name>A0A1Z5K243_FISSO</name>
<protein>
    <submittedName>
        <fullName evidence="2">Uncharacterized protein</fullName>
    </submittedName>
</protein>
<evidence type="ECO:0000256" key="1">
    <source>
        <dbReference type="SAM" id="MobiDB-lite"/>
    </source>
</evidence>
<accession>A0A1Z5K243</accession>
<gene>
    <name evidence="2" type="ORF">FisN_9Hh043</name>
</gene>
<keyword evidence="3" id="KW-1185">Reference proteome</keyword>
<feature type="region of interest" description="Disordered" evidence="1">
    <location>
        <begin position="228"/>
        <end position="279"/>
    </location>
</feature>
<evidence type="ECO:0000313" key="2">
    <source>
        <dbReference type="EMBL" id="GAX20334.1"/>
    </source>
</evidence>
<dbReference type="EMBL" id="BDSP01000147">
    <property type="protein sequence ID" value="GAX20334.1"/>
    <property type="molecule type" value="Genomic_DNA"/>
</dbReference>
<feature type="compositionally biased region" description="Low complexity" evidence="1">
    <location>
        <begin position="265"/>
        <end position="279"/>
    </location>
</feature>
<feature type="compositionally biased region" description="Low complexity" evidence="1">
    <location>
        <begin position="235"/>
        <end position="256"/>
    </location>
</feature>
<feature type="region of interest" description="Disordered" evidence="1">
    <location>
        <begin position="1"/>
        <end position="47"/>
    </location>
</feature>
<dbReference type="InParanoid" id="A0A1Z5K243"/>
<dbReference type="AlphaFoldDB" id="A0A1Z5K243"/>
<comment type="caution">
    <text evidence="2">The sequence shown here is derived from an EMBL/GenBank/DDBJ whole genome shotgun (WGS) entry which is preliminary data.</text>
</comment>
<evidence type="ECO:0000313" key="3">
    <source>
        <dbReference type="Proteomes" id="UP000198406"/>
    </source>
</evidence>
<dbReference type="Proteomes" id="UP000198406">
    <property type="component" value="Unassembled WGS sequence"/>
</dbReference>
<reference evidence="2 3" key="1">
    <citation type="journal article" date="2015" name="Plant Cell">
        <title>Oil accumulation by the oleaginous diatom Fistulifera solaris as revealed by the genome and transcriptome.</title>
        <authorList>
            <person name="Tanaka T."/>
            <person name="Maeda Y."/>
            <person name="Veluchamy A."/>
            <person name="Tanaka M."/>
            <person name="Abida H."/>
            <person name="Marechal E."/>
            <person name="Bowler C."/>
            <person name="Muto M."/>
            <person name="Sunaga Y."/>
            <person name="Tanaka M."/>
            <person name="Yoshino T."/>
            <person name="Taniguchi T."/>
            <person name="Fukuda Y."/>
            <person name="Nemoto M."/>
            <person name="Matsumoto M."/>
            <person name="Wong P.S."/>
            <person name="Aburatani S."/>
            <person name="Fujibuchi W."/>
        </authorList>
    </citation>
    <scope>NUCLEOTIDE SEQUENCE [LARGE SCALE GENOMIC DNA]</scope>
    <source>
        <strain evidence="2 3">JPCC DA0580</strain>
    </source>
</reference>
<sequence>MKRERQSDGSDLEGEEGSGGSIGQALSFLDDSGDPLLPFNHPFNEHGNQPPVFPVNMHHQSHLNQSTATASFAAAASQQWPQNQAMISQRKQESSGVFQNFLASSVAQRDTRSALENDAKRGRYELLQPRELATINPAGAHDDGYRSLNRLIDRFIESAEKGPGTQQHDQSSLEPANTRLQAELHMTLPNAVGRGLPGASSIPYHGGRSSNAIQPAYFPTVNMNQPSPATTYAFPPSTTQQTAAPPVPANTAVPPVLAQPHRKLSSQVTSSSTTSSSSSIYSSRSLYLPEDADHLSLYQCLLRQQIEFFAADWGDVAVIQGRNKPVLRRQVGIRCIHCAHLPIKSRDKGSSYFSARLDALYQSAQNLAKKHLLQKCRQIPPNIREQLAQLKHVVPRSTRGGSATPQTSGSGKGYWAEAAQKVGVFEDEANGRLEFRF</sequence>
<proteinExistence type="predicted"/>